<evidence type="ECO:0000313" key="2">
    <source>
        <dbReference type="Proteomes" id="UP001203687"/>
    </source>
</evidence>
<gene>
    <name evidence="1" type="ORF">MUY34_14215</name>
</gene>
<dbReference type="EMBL" id="JALPQF010000015">
    <property type="protein sequence ID" value="MCK8481783.1"/>
    <property type="molecule type" value="Genomic_DNA"/>
</dbReference>
<sequence>MIRIYLFVLLLTVCSCKEESKTEQQGQTVSSTITEKTLKELEVVIEFKTDKTDEFKLMLNNITVDEFQTKNIHVIEKVEPSTSIEVLKANFGKGNISKTFIINFGNKEVKTITLKTITLFYGGKTIVIQPHQMSEYFSFNKSIIQEGDVLKTVKNNNKHLPVLVLKHKIINELIKG</sequence>
<accession>A0ABT0HBQ2</accession>
<comment type="caution">
    <text evidence="1">The sequence shown here is derived from an EMBL/GenBank/DDBJ whole genome shotgun (WGS) entry which is preliminary data.</text>
</comment>
<dbReference type="PROSITE" id="PS51257">
    <property type="entry name" value="PROKAR_LIPOPROTEIN"/>
    <property type="match status" value="1"/>
</dbReference>
<keyword evidence="2" id="KW-1185">Reference proteome</keyword>
<name>A0ABT0HBQ2_9FLAO</name>
<reference evidence="1" key="1">
    <citation type="submission" date="2022-04" db="EMBL/GenBank/DDBJ databases">
        <authorList>
            <person name="Ren T."/>
        </authorList>
    </citation>
    <scope>NUCLEOTIDE SEQUENCE</scope>
    <source>
        <strain evidence="1">F63249</strain>
    </source>
</reference>
<organism evidence="1 2">
    <name type="scientific">Psychroserpens algicola</name>
    <dbReference type="NCBI Taxonomy" id="1719034"/>
    <lineage>
        <taxon>Bacteria</taxon>
        <taxon>Pseudomonadati</taxon>
        <taxon>Bacteroidota</taxon>
        <taxon>Flavobacteriia</taxon>
        <taxon>Flavobacteriales</taxon>
        <taxon>Flavobacteriaceae</taxon>
        <taxon>Psychroserpens</taxon>
    </lineage>
</organism>
<dbReference type="Proteomes" id="UP001203687">
    <property type="component" value="Unassembled WGS sequence"/>
</dbReference>
<dbReference type="RefSeq" id="WP_248413612.1">
    <property type="nucleotide sequence ID" value="NZ_JALPQF010000015.1"/>
</dbReference>
<protein>
    <recommendedName>
        <fullName evidence="3">Lipoprotein</fullName>
    </recommendedName>
</protein>
<evidence type="ECO:0008006" key="3">
    <source>
        <dbReference type="Google" id="ProtNLM"/>
    </source>
</evidence>
<proteinExistence type="predicted"/>
<evidence type="ECO:0000313" key="1">
    <source>
        <dbReference type="EMBL" id="MCK8481783.1"/>
    </source>
</evidence>